<evidence type="ECO:0000256" key="4">
    <source>
        <dbReference type="ARBA" id="ARBA00023125"/>
    </source>
</evidence>
<name>R3TQL2_9ENTE</name>
<comment type="similarity">
    <text evidence="1">Belongs to the sigma-70 factor family. ECF subfamily.</text>
</comment>
<keyword evidence="4" id="KW-0238">DNA-binding</keyword>
<comment type="caution">
    <text evidence="8">The sequence shown here is derived from an EMBL/GenBank/DDBJ whole genome shotgun (WGS) entry which is preliminary data.</text>
</comment>
<dbReference type="Pfam" id="PF04542">
    <property type="entry name" value="Sigma70_r2"/>
    <property type="match status" value="1"/>
</dbReference>
<dbReference type="Gene3D" id="1.10.10.10">
    <property type="entry name" value="Winged helix-like DNA-binding domain superfamily/Winged helix DNA-binding domain"/>
    <property type="match status" value="1"/>
</dbReference>
<evidence type="ECO:0000313" key="9">
    <source>
        <dbReference type="Proteomes" id="UP000013785"/>
    </source>
</evidence>
<dbReference type="GO" id="GO:0003677">
    <property type="term" value="F:DNA binding"/>
    <property type="evidence" value="ECO:0007669"/>
    <property type="project" value="UniProtKB-KW"/>
</dbReference>
<dbReference type="GO" id="GO:0016987">
    <property type="term" value="F:sigma factor activity"/>
    <property type="evidence" value="ECO:0007669"/>
    <property type="project" value="UniProtKB-KW"/>
</dbReference>
<dbReference type="AlphaFoldDB" id="R3TQL2"/>
<dbReference type="InterPro" id="IPR036388">
    <property type="entry name" value="WH-like_DNA-bd_sf"/>
</dbReference>
<evidence type="ECO:0000256" key="3">
    <source>
        <dbReference type="ARBA" id="ARBA00023082"/>
    </source>
</evidence>
<dbReference type="InterPro" id="IPR014284">
    <property type="entry name" value="RNA_pol_sigma-70_dom"/>
</dbReference>
<evidence type="ECO:0000256" key="5">
    <source>
        <dbReference type="ARBA" id="ARBA00023163"/>
    </source>
</evidence>
<dbReference type="Pfam" id="PF08281">
    <property type="entry name" value="Sigma70_r4_2"/>
    <property type="match status" value="1"/>
</dbReference>
<dbReference type="InterPro" id="IPR013249">
    <property type="entry name" value="RNA_pol_sigma70_r4_t2"/>
</dbReference>
<keyword evidence="3" id="KW-0731">Sigma factor</keyword>
<feature type="domain" description="RNA polymerase sigma-70 region 2" evidence="6">
    <location>
        <begin position="3"/>
        <end position="47"/>
    </location>
</feature>
<dbReference type="PANTHER" id="PTHR43133">
    <property type="entry name" value="RNA POLYMERASE ECF-TYPE SIGMA FACTO"/>
    <property type="match status" value="1"/>
</dbReference>
<organism evidence="8 9">
    <name type="scientific">Enterococcus phoeniculicola ATCC BAA-412</name>
    <dbReference type="NCBI Taxonomy" id="1158610"/>
    <lineage>
        <taxon>Bacteria</taxon>
        <taxon>Bacillati</taxon>
        <taxon>Bacillota</taxon>
        <taxon>Bacilli</taxon>
        <taxon>Lactobacillales</taxon>
        <taxon>Enterococcaceae</taxon>
        <taxon>Enterococcus</taxon>
    </lineage>
</organism>
<feature type="domain" description="RNA polymerase sigma factor 70 region 4 type 2" evidence="7">
    <location>
        <begin position="76"/>
        <end position="128"/>
    </location>
</feature>
<keyword evidence="2" id="KW-0805">Transcription regulation</keyword>
<dbReference type="CDD" id="cd06171">
    <property type="entry name" value="Sigma70_r4"/>
    <property type="match status" value="1"/>
</dbReference>
<evidence type="ECO:0000259" key="7">
    <source>
        <dbReference type="Pfam" id="PF08281"/>
    </source>
</evidence>
<evidence type="ECO:0000256" key="1">
    <source>
        <dbReference type="ARBA" id="ARBA00010641"/>
    </source>
</evidence>
<keyword evidence="5" id="KW-0804">Transcription</keyword>
<reference evidence="8 9" key="1">
    <citation type="submission" date="2013-02" db="EMBL/GenBank/DDBJ databases">
        <title>The Genome Sequence of Enterococcus phoeniculicola BAA-412.</title>
        <authorList>
            <consortium name="The Broad Institute Genome Sequencing Platform"/>
            <consortium name="The Broad Institute Genome Sequencing Center for Infectious Disease"/>
            <person name="Earl A.M."/>
            <person name="Gilmore M.S."/>
            <person name="Lebreton F."/>
            <person name="Walker B."/>
            <person name="Young S.K."/>
            <person name="Zeng Q."/>
            <person name="Gargeya S."/>
            <person name="Fitzgerald M."/>
            <person name="Haas B."/>
            <person name="Abouelleil A."/>
            <person name="Alvarado L."/>
            <person name="Arachchi H.M."/>
            <person name="Berlin A.M."/>
            <person name="Chapman S.B."/>
            <person name="Dewar J."/>
            <person name="Goldberg J."/>
            <person name="Griggs A."/>
            <person name="Gujja S."/>
            <person name="Hansen M."/>
            <person name="Howarth C."/>
            <person name="Imamovic A."/>
            <person name="Larimer J."/>
            <person name="McCowan C."/>
            <person name="Murphy C."/>
            <person name="Neiman D."/>
            <person name="Pearson M."/>
            <person name="Priest M."/>
            <person name="Roberts A."/>
            <person name="Saif S."/>
            <person name="Shea T."/>
            <person name="Sisk P."/>
            <person name="Sykes S."/>
            <person name="Wortman J."/>
            <person name="Nusbaum C."/>
            <person name="Birren B."/>
        </authorList>
    </citation>
    <scope>NUCLEOTIDE SEQUENCE [LARGE SCALE GENOMIC DNA]</scope>
    <source>
        <strain evidence="8 9">ATCC BAA-412</strain>
    </source>
</reference>
<dbReference type="HOGENOM" id="CLU_047691_3_4_9"/>
<dbReference type="STRING" id="154621.RV11_GL002232"/>
<gene>
    <name evidence="8" type="ORF">UC3_01800</name>
</gene>
<dbReference type="SUPFAM" id="SSF88946">
    <property type="entry name" value="Sigma2 domain of RNA polymerase sigma factors"/>
    <property type="match status" value="1"/>
</dbReference>
<dbReference type="Gene3D" id="1.10.1740.10">
    <property type="match status" value="1"/>
</dbReference>
<evidence type="ECO:0000256" key="2">
    <source>
        <dbReference type="ARBA" id="ARBA00023015"/>
    </source>
</evidence>
<dbReference type="EMBL" id="AJAT01000015">
    <property type="protein sequence ID" value="EOL43819.1"/>
    <property type="molecule type" value="Genomic_DNA"/>
</dbReference>
<dbReference type="InterPro" id="IPR007627">
    <property type="entry name" value="RNA_pol_sigma70_r2"/>
</dbReference>
<dbReference type="Proteomes" id="UP000013785">
    <property type="component" value="Unassembled WGS sequence"/>
</dbReference>
<accession>R3TQL2</accession>
<dbReference type="eggNOG" id="COG1595">
    <property type="taxonomic scope" value="Bacteria"/>
</dbReference>
<dbReference type="PANTHER" id="PTHR43133:SF8">
    <property type="entry name" value="RNA POLYMERASE SIGMA FACTOR HI_1459-RELATED"/>
    <property type="match status" value="1"/>
</dbReference>
<proteinExistence type="inferred from homology"/>
<evidence type="ECO:0000313" key="8">
    <source>
        <dbReference type="EMBL" id="EOL43819.1"/>
    </source>
</evidence>
<keyword evidence="9" id="KW-1185">Reference proteome</keyword>
<dbReference type="NCBIfam" id="TIGR02937">
    <property type="entry name" value="sigma70-ECF"/>
    <property type="match status" value="1"/>
</dbReference>
<protein>
    <submittedName>
        <fullName evidence="8">Sigma-70 family RNA polymerase sigma factor</fullName>
    </submittedName>
</protein>
<dbReference type="InterPro" id="IPR039425">
    <property type="entry name" value="RNA_pol_sigma-70-like"/>
</dbReference>
<dbReference type="GO" id="GO:0006352">
    <property type="term" value="P:DNA-templated transcription initiation"/>
    <property type="evidence" value="ECO:0007669"/>
    <property type="project" value="InterPro"/>
</dbReference>
<dbReference type="InterPro" id="IPR013325">
    <property type="entry name" value="RNA_pol_sigma_r2"/>
</dbReference>
<dbReference type="PATRIC" id="fig|1158610.3.peg.1793"/>
<dbReference type="SUPFAM" id="SSF88659">
    <property type="entry name" value="Sigma3 and sigma4 domains of RNA polymerase sigma factors"/>
    <property type="match status" value="1"/>
</dbReference>
<evidence type="ECO:0000259" key="6">
    <source>
        <dbReference type="Pfam" id="PF04542"/>
    </source>
</evidence>
<dbReference type="InterPro" id="IPR013324">
    <property type="entry name" value="RNA_pol_sigma_r3/r4-like"/>
</dbReference>
<sequence length="141" mass="16931">MLAADLTQDIFLKLIENINRYRFTGKFHNYLFTIAVNTCRNHFSKKKFKEEQLEDYLYFDKEERKRDTLVIQEEEQLVQQALDQLNENQKEAILLKYFYDFKVKEIAKIMGTSVPTTQSRIHQGMKKLEGILNRKEFDNVQ</sequence>